<accession>A0ABS8J5T5</accession>
<sequence length="62" mass="6556">MKNNGVQYAREITPPATTAGSTESRSRLSWVVSFVQVSRPAAAAQEAIEHAGIALLTAGEEE</sequence>
<protein>
    <submittedName>
        <fullName evidence="2">Uncharacterized protein</fullName>
    </submittedName>
</protein>
<evidence type="ECO:0000313" key="3">
    <source>
        <dbReference type="Proteomes" id="UP001199135"/>
    </source>
</evidence>
<dbReference type="RefSeq" id="WP_230490220.1">
    <property type="nucleotide sequence ID" value="NZ_VOSN01000005.1"/>
</dbReference>
<evidence type="ECO:0000256" key="1">
    <source>
        <dbReference type="SAM" id="MobiDB-lite"/>
    </source>
</evidence>
<keyword evidence="3" id="KW-1185">Reference proteome</keyword>
<name>A0ABS8J5T5_9GAMM</name>
<dbReference type="EMBL" id="VOSO01000012">
    <property type="protein sequence ID" value="MCC7659361.1"/>
    <property type="molecule type" value="Genomic_DNA"/>
</dbReference>
<organism evidence="2 3">
    <name type="scientific">Serratia montpellierensis</name>
    <dbReference type="NCBI Taxonomy" id="2598730"/>
    <lineage>
        <taxon>Bacteria</taxon>
        <taxon>Pseudomonadati</taxon>
        <taxon>Pseudomonadota</taxon>
        <taxon>Gammaproteobacteria</taxon>
        <taxon>Enterobacterales</taxon>
        <taxon>Yersiniaceae</taxon>
        <taxon>Serratia</taxon>
    </lineage>
</organism>
<proteinExistence type="predicted"/>
<reference evidence="2 3" key="1">
    <citation type="submission" date="2019-08" db="EMBL/GenBank/DDBJ databases">
        <title>Genome sequencing of Psyttalia spp.-associated microbial isolates reveals a potentially novel species in the Serratia genus.</title>
        <authorList>
            <person name="Tannieres-Laurent M."/>
            <person name="Sparks M.E."/>
            <person name="Blackburn M.B."/>
            <person name="Gundersen-Rindal D.E."/>
            <person name="Bon M.-C."/>
        </authorList>
    </citation>
    <scope>NUCLEOTIDE SEQUENCE [LARGE SCALE GENOMIC DNA]</scope>
    <source>
        <strain evidence="3">Pon4B</strain>
    </source>
</reference>
<gene>
    <name evidence="2" type="ORF">FUU20_11445</name>
</gene>
<dbReference type="Proteomes" id="UP001199135">
    <property type="component" value="Unassembled WGS sequence"/>
</dbReference>
<comment type="caution">
    <text evidence="2">The sequence shown here is derived from an EMBL/GenBank/DDBJ whole genome shotgun (WGS) entry which is preliminary data.</text>
</comment>
<evidence type="ECO:0000313" key="2">
    <source>
        <dbReference type="EMBL" id="MCC7659361.1"/>
    </source>
</evidence>
<feature type="region of interest" description="Disordered" evidence="1">
    <location>
        <begin position="1"/>
        <end position="23"/>
    </location>
</feature>